<dbReference type="PANTHER" id="PTHR30461:SF23">
    <property type="entry name" value="DNA RECOMBINASE-RELATED"/>
    <property type="match status" value="1"/>
</dbReference>
<sequence>MRIRPRKGGKGWAPASIRIILTNEAYIGKAYYNRRFCVKPKKPRDPLAYRKNENSTKKLRPRNEWIEIEVPAIIDEDTFRRAGEQLKKNTAWSSRNNTQHSYLLRRLVRCGECGYKMCGFFEGKQVNM</sequence>
<feature type="domain" description="Recombinase" evidence="1">
    <location>
        <begin position="4"/>
        <end position="89"/>
    </location>
</feature>
<dbReference type="Gene3D" id="3.90.1750.20">
    <property type="entry name" value="Putative Large Serine Recombinase, Chain B, Domain 2"/>
    <property type="match status" value="1"/>
</dbReference>
<evidence type="ECO:0000259" key="1">
    <source>
        <dbReference type="Pfam" id="PF07508"/>
    </source>
</evidence>
<dbReference type="InterPro" id="IPR050639">
    <property type="entry name" value="SSR_resolvase"/>
</dbReference>
<dbReference type="GO" id="GO:0003677">
    <property type="term" value="F:DNA binding"/>
    <property type="evidence" value="ECO:0007669"/>
    <property type="project" value="InterPro"/>
</dbReference>
<name>A0A284VJ40_9EURY</name>
<protein>
    <submittedName>
        <fullName evidence="2">Resolvase protein</fullName>
    </submittedName>
</protein>
<gene>
    <name evidence="2" type="ORF">MNV_1120014</name>
</gene>
<dbReference type="InterPro" id="IPR038109">
    <property type="entry name" value="DNA_bind_recomb_sf"/>
</dbReference>
<dbReference type="EMBL" id="FZMP01000016">
    <property type="protein sequence ID" value="SNQ59294.1"/>
    <property type="molecule type" value="Genomic_DNA"/>
</dbReference>
<dbReference type="AlphaFoldDB" id="A0A284VJ40"/>
<dbReference type="PANTHER" id="PTHR30461">
    <property type="entry name" value="DNA-INVERTASE FROM LAMBDOID PROPHAGE"/>
    <property type="match status" value="1"/>
</dbReference>
<proteinExistence type="predicted"/>
<accession>A0A284VJ40</accession>
<keyword evidence="3" id="KW-1185">Reference proteome</keyword>
<dbReference type="GO" id="GO:0000150">
    <property type="term" value="F:DNA strand exchange activity"/>
    <property type="evidence" value="ECO:0007669"/>
    <property type="project" value="InterPro"/>
</dbReference>
<reference evidence="3" key="1">
    <citation type="submission" date="2017-06" db="EMBL/GenBank/DDBJ databases">
        <authorList>
            <person name="Cremers G."/>
        </authorList>
    </citation>
    <scope>NUCLEOTIDE SEQUENCE [LARGE SCALE GENOMIC DNA]</scope>
</reference>
<evidence type="ECO:0000313" key="3">
    <source>
        <dbReference type="Proteomes" id="UP000218615"/>
    </source>
</evidence>
<dbReference type="Proteomes" id="UP000218615">
    <property type="component" value="Unassembled WGS sequence"/>
</dbReference>
<dbReference type="InterPro" id="IPR011109">
    <property type="entry name" value="DNA_bind_recombinase_dom"/>
</dbReference>
<evidence type="ECO:0000313" key="2">
    <source>
        <dbReference type="EMBL" id="SNQ59294.1"/>
    </source>
</evidence>
<dbReference type="Pfam" id="PF07508">
    <property type="entry name" value="Recombinase"/>
    <property type="match status" value="1"/>
</dbReference>
<organism evidence="2 3">
    <name type="scientific">Candidatus Methanoperedens nitratireducens</name>
    <dbReference type="NCBI Taxonomy" id="1392998"/>
    <lineage>
        <taxon>Archaea</taxon>
        <taxon>Methanobacteriati</taxon>
        <taxon>Methanobacteriota</taxon>
        <taxon>Stenosarchaea group</taxon>
        <taxon>Methanomicrobia</taxon>
        <taxon>Methanosarcinales</taxon>
        <taxon>ANME-2 cluster</taxon>
        <taxon>Candidatus Methanoperedentaceae</taxon>
        <taxon>Candidatus Methanoperedens</taxon>
    </lineage>
</organism>